<gene>
    <name evidence="1" type="ORF">BV25DRAFT_1861652</name>
</gene>
<evidence type="ECO:0000313" key="1">
    <source>
        <dbReference type="EMBL" id="KAI0058618.1"/>
    </source>
</evidence>
<organism evidence="1 2">
    <name type="scientific">Artomyces pyxidatus</name>
    <dbReference type="NCBI Taxonomy" id="48021"/>
    <lineage>
        <taxon>Eukaryota</taxon>
        <taxon>Fungi</taxon>
        <taxon>Dikarya</taxon>
        <taxon>Basidiomycota</taxon>
        <taxon>Agaricomycotina</taxon>
        <taxon>Agaricomycetes</taxon>
        <taxon>Russulales</taxon>
        <taxon>Auriscalpiaceae</taxon>
        <taxon>Artomyces</taxon>
    </lineage>
</organism>
<reference evidence="1" key="2">
    <citation type="journal article" date="2022" name="New Phytol.">
        <title>Evolutionary transition to the ectomycorrhizal habit in the genomes of a hyperdiverse lineage of mushroom-forming fungi.</title>
        <authorList>
            <person name="Looney B."/>
            <person name="Miyauchi S."/>
            <person name="Morin E."/>
            <person name="Drula E."/>
            <person name="Courty P.E."/>
            <person name="Kohler A."/>
            <person name="Kuo A."/>
            <person name="LaButti K."/>
            <person name="Pangilinan J."/>
            <person name="Lipzen A."/>
            <person name="Riley R."/>
            <person name="Andreopoulos W."/>
            <person name="He G."/>
            <person name="Johnson J."/>
            <person name="Nolan M."/>
            <person name="Tritt A."/>
            <person name="Barry K.W."/>
            <person name="Grigoriev I.V."/>
            <person name="Nagy L.G."/>
            <person name="Hibbett D."/>
            <person name="Henrissat B."/>
            <person name="Matheny P.B."/>
            <person name="Labbe J."/>
            <person name="Martin F.M."/>
        </authorList>
    </citation>
    <scope>NUCLEOTIDE SEQUENCE</scope>
    <source>
        <strain evidence="1">HHB10654</strain>
    </source>
</reference>
<reference evidence="1" key="1">
    <citation type="submission" date="2021-03" db="EMBL/GenBank/DDBJ databases">
        <authorList>
            <consortium name="DOE Joint Genome Institute"/>
            <person name="Ahrendt S."/>
            <person name="Looney B.P."/>
            <person name="Miyauchi S."/>
            <person name="Morin E."/>
            <person name="Drula E."/>
            <person name="Courty P.E."/>
            <person name="Chicoki N."/>
            <person name="Fauchery L."/>
            <person name="Kohler A."/>
            <person name="Kuo A."/>
            <person name="Labutti K."/>
            <person name="Pangilinan J."/>
            <person name="Lipzen A."/>
            <person name="Riley R."/>
            <person name="Andreopoulos W."/>
            <person name="He G."/>
            <person name="Johnson J."/>
            <person name="Barry K.W."/>
            <person name="Grigoriev I.V."/>
            <person name="Nagy L."/>
            <person name="Hibbett D."/>
            <person name="Henrissat B."/>
            <person name="Matheny P.B."/>
            <person name="Labbe J."/>
            <person name="Martin F."/>
        </authorList>
    </citation>
    <scope>NUCLEOTIDE SEQUENCE</scope>
    <source>
        <strain evidence="1">HHB10654</strain>
    </source>
</reference>
<proteinExistence type="predicted"/>
<accession>A0ACB8SQ43</accession>
<dbReference type="Proteomes" id="UP000814140">
    <property type="component" value="Unassembled WGS sequence"/>
</dbReference>
<keyword evidence="2" id="KW-1185">Reference proteome</keyword>
<comment type="caution">
    <text evidence="1">The sequence shown here is derived from an EMBL/GenBank/DDBJ whole genome shotgun (WGS) entry which is preliminary data.</text>
</comment>
<sequence>MSSPTPDATFLALSHRLQSRIDNAFDKATGATSSTSATKRDQGPSAPGGFIIDDEAAPGGFLLDDELEEAAPSSSTEHILLSQISHALQLLDLAPDDEDVLAVFRNAAEGWGTSNRGRWRGDGQDEAEEDGRVSRKDWRAVCAALLDDSPDDQGSQTEDRHGEDSESDAAENEALEYEESEGGSSDEYTESPRKRTRASASISKPTPSPIRAKRRRKNSTPSPSAQGKLTARQKATCLDAFLLFFPGVPPDVAEKRRIGLRDLMVVTSLLKEKMKAEEMLEMLEAYSSSPDKTMNLADFQRMMVATRLA</sequence>
<name>A0ACB8SQ43_9AGAM</name>
<evidence type="ECO:0000313" key="2">
    <source>
        <dbReference type="Proteomes" id="UP000814140"/>
    </source>
</evidence>
<protein>
    <submittedName>
        <fullName evidence="1">Uncharacterized protein</fullName>
    </submittedName>
</protein>
<dbReference type="EMBL" id="MU277233">
    <property type="protein sequence ID" value="KAI0058618.1"/>
    <property type="molecule type" value="Genomic_DNA"/>
</dbReference>